<dbReference type="Proteomes" id="UP001596220">
    <property type="component" value="Unassembled WGS sequence"/>
</dbReference>
<dbReference type="Gene3D" id="3.40.366.10">
    <property type="entry name" value="Malonyl-Coenzyme A Acyl Carrier Protein, domain 2"/>
    <property type="match status" value="1"/>
</dbReference>
<sequence length="299" mass="32224">MNDVRQVDGFGIAFPGQGTKREAMVEALRRHHEHPLVAEFHAVVGTSDVGSLDFMDTAVAQPATYVAGIAAVEGAFGQLIDVPLVLGHSLGELTAAACAGVVDVWSGFALAVRRGELCRDHAVRTPGAMVAVMGAEADGIEWLRRQVLVCAGRVIEVAGINGRGQTVLSGDPESVKEVIRLAEDEGLKTNLLPIRGSFHSPLMIDVIAEWRDTVEAVEFREGAGTFVSTIDARVHSDPAEIRELLVRALLLPVRWREAVHTARQHGALRLWDAGPGDTLHKLGKREKIVDFAPLDPRPV</sequence>
<keyword evidence="3 6" id="KW-0012">Acyltransferase</keyword>
<evidence type="ECO:0000256" key="4">
    <source>
        <dbReference type="ARBA" id="ARBA00048462"/>
    </source>
</evidence>
<evidence type="ECO:0000259" key="5">
    <source>
        <dbReference type="SMART" id="SM00827"/>
    </source>
</evidence>
<dbReference type="InterPro" id="IPR016035">
    <property type="entry name" value="Acyl_Trfase/lysoPLipase"/>
</dbReference>
<evidence type="ECO:0000313" key="7">
    <source>
        <dbReference type="Proteomes" id="UP001596220"/>
    </source>
</evidence>
<dbReference type="SUPFAM" id="SSF55048">
    <property type="entry name" value="Probable ACP-binding domain of malonyl-CoA ACP transacylase"/>
    <property type="match status" value="1"/>
</dbReference>
<protein>
    <recommendedName>
        <fullName evidence="1">[acyl-carrier-protein] S-malonyltransferase</fullName>
        <ecNumber evidence="1">2.3.1.39</ecNumber>
    </recommendedName>
</protein>
<evidence type="ECO:0000313" key="6">
    <source>
        <dbReference type="EMBL" id="MFC6090123.1"/>
    </source>
</evidence>
<organism evidence="6 7">
    <name type="scientific">Saccharothrix lopnurensis</name>
    <dbReference type="NCBI Taxonomy" id="1670621"/>
    <lineage>
        <taxon>Bacteria</taxon>
        <taxon>Bacillati</taxon>
        <taxon>Actinomycetota</taxon>
        <taxon>Actinomycetes</taxon>
        <taxon>Pseudonocardiales</taxon>
        <taxon>Pseudonocardiaceae</taxon>
        <taxon>Saccharothrix</taxon>
    </lineage>
</organism>
<dbReference type="InterPro" id="IPR014043">
    <property type="entry name" value="Acyl_transferase_dom"/>
</dbReference>
<evidence type="ECO:0000256" key="1">
    <source>
        <dbReference type="ARBA" id="ARBA00013258"/>
    </source>
</evidence>
<comment type="catalytic activity">
    <reaction evidence="4">
        <text>holo-[ACP] + malonyl-CoA = malonyl-[ACP] + CoA</text>
        <dbReference type="Rhea" id="RHEA:41792"/>
        <dbReference type="Rhea" id="RHEA-COMP:9623"/>
        <dbReference type="Rhea" id="RHEA-COMP:9685"/>
        <dbReference type="ChEBI" id="CHEBI:57287"/>
        <dbReference type="ChEBI" id="CHEBI:57384"/>
        <dbReference type="ChEBI" id="CHEBI:64479"/>
        <dbReference type="ChEBI" id="CHEBI:78449"/>
        <dbReference type="EC" id="2.3.1.39"/>
    </reaction>
</comment>
<dbReference type="RefSeq" id="WP_380635764.1">
    <property type="nucleotide sequence ID" value="NZ_JBHSQO010000010.1"/>
</dbReference>
<dbReference type="SUPFAM" id="SSF52151">
    <property type="entry name" value="FabD/lysophospholipase-like"/>
    <property type="match status" value="1"/>
</dbReference>
<dbReference type="EC" id="2.3.1.39" evidence="1"/>
<gene>
    <name evidence="6" type="ORF">ACFP3R_12645</name>
</gene>
<evidence type="ECO:0000256" key="3">
    <source>
        <dbReference type="ARBA" id="ARBA00023315"/>
    </source>
</evidence>
<dbReference type="SMART" id="SM00827">
    <property type="entry name" value="PKS_AT"/>
    <property type="match status" value="1"/>
</dbReference>
<dbReference type="PANTHER" id="PTHR42681:SF1">
    <property type="entry name" value="MALONYL-COA-ACYL CARRIER PROTEIN TRANSACYLASE, MITOCHONDRIAL"/>
    <property type="match status" value="1"/>
</dbReference>
<dbReference type="PANTHER" id="PTHR42681">
    <property type="entry name" value="MALONYL-COA-ACYL CARRIER PROTEIN TRANSACYLASE, MITOCHONDRIAL"/>
    <property type="match status" value="1"/>
</dbReference>
<reference evidence="7" key="1">
    <citation type="journal article" date="2019" name="Int. J. Syst. Evol. Microbiol.">
        <title>The Global Catalogue of Microorganisms (GCM) 10K type strain sequencing project: providing services to taxonomists for standard genome sequencing and annotation.</title>
        <authorList>
            <consortium name="The Broad Institute Genomics Platform"/>
            <consortium name="The Broad Institute Genome Sequencing Center for Infectious Disease"/>
            <person name="Wu L."/>
            <person name="Ma J."/>
        </authorList>
    </citation>
    <scope>NUCLEOTIDE SEQUENCE [LARGE SCALE GENOMIC DNA]</scope>
    <source>
        <strain evidence="7">CGMCC 4.7246</strain>
    </source>
</reference>
<dbReference type="Pfam" id="PF00698">
    <property type="entry name" value="Acyl_transf_1"/>
    <property type="match status" value="1"/>
</dbReference>
<dbReference type="InterPro" id="IPR050858">
    <property type="entry name" value="Mal-CoA-ACP_Trans/PKS_FabD"/>
</dbReference>
<dbReference type="GO" id="GO:0004314">
    <property type="term" value="F:[acyl-carrier-protein] S-malonyltransferase activity"/>
    <property type="evidence" value="ECO:0007669"/>
    <property type="project" value="UniProtKB-EC"/>
</dbReference>
<keyword evidence="7" id="KW-1185">Reference proteome</keyword>
<accession>A0ABW1P4W3</accession>
<keyword evidence="2 6" id="KW-0808">Transferase</keyword>
<dbReference type="EMBL" id="JBHSQO010000010">
    <property type="protein sequence ID" value="MFC6090123.1"/>
    <property type="molecule type" value="Genomic_DNA"/>
</dbReference>
<name>A0ABW1P4W3_9PSEU</name>
<feature type="domain" description="Malonyl-CoA:ACP transacylase (MAT)" evidence="5">
    <location>
        <begin position="13"/>
        <end position="298"/>
    </location>
</feature>
<evidence type="ECO:0000256" key="2">
    <source>
        <dbReference type="ARBA" id="ARBA00022679"/>
    </source>
</evidence>
<dbReference type="InterPro" id="IPR001227">
    <property type="entry name" value="Ac_transferase_dom_sf"/>
</dbReference>
<dbReference type="InterPro" id="IPR016036">
    <property type="entry name" value="Malonyl_transacylase_ACP-bd"/>
</dbReference>
<proteinExistence type="predicted"/>
<comment type="caution">
    <text evidence="6">The sequence shown here is derived from an EMBL/GenBank/DDBJ whole genome shotgun (WGS) entry which is preliminary data.</text>
</comment>